<name>A0A9N7YVC4_PLEPL</name>
<dbReference type="Proteomes" id="UP001153269">
    <property type="component" value="Unassembled WGS sequence"/>
</dbReference>
<evidence type="ECO:0000313" key="3">
    <source>
        <dbReference type="Proteomes" id="UP001153269"/>
    </source>
</evidence>
<evidence type="ECO:0000256" key="1">
    <source>
        <dbReference type="SAM" id="MobiDB-lite"/>
    </source>
</evidence>
<reference evidence="2" key="1">
    <citation type="submission" date="2020-03" db="EMBL/GenBank/DDBJ databases">
        <authorList>
            <person name="Weist P."/>
        </authorList>
    </citation>
    <scope>NUCLEOTIDE SEQUENCE</scope>
</reference>
<protein>
    <submittedName>
        <fullName evidence="2">Uncharacterized protein</fullName>
    </submittedName>
</protein>
<feature type="region of interest" description="Disordered" evidence="1">
    <location>
        <begin position="81"/>
        <end position="117"/>
    </location>
</feature>
<evidence type="ECO:0000313" key="2">
    <source>
        <dbReference type="EMBL" id="CAB1438988.1"/>
    </source>
</evidence>
<dbReference type="AlphaFoldDB" id="A0A9N7YVC4"/>
<accession>A0A9N7YVC4</accession>
<keyword evidence="3" id="KW-1185">Reference proteome</keyword>
<comment type="caution">
    <text evidence="2">The sequence shown here is derived from an EMBL/GenBank/DDBJ whole genome shotgun (WGS) entry which is preliminary data.</text>
</comment>
<organism evidence="2 3">
    <name type="scientific">Pleuronectes platessa</name>
    <name type="common">European plaice</name>
    <dbReference type="NCBI Taxonomy" id="8262"/>
    <lineage>
        <taxon>Eukaryota</taxon>
        <taxon>Metazoa</taxon>
        <taxon>Chordata</taxon>
        <taxon>Craniata</taxon>
        <taxon>Vertebrata</taxon>
        <taxon>Euteleostomi</taxon>
        <taxon>Actinopterygii</taxon>
        <taxon>Neopterygii</taxon>
        <taxon>Teleostei</taxon>
        <taxon>Neoteleostei</taxon>
        <taxon>Acanthomorphata</taxon>
        <taxon>Carangaria</taxon>
        <taxon>Pleuronectiformes</taxon>
        <taxon>Pleuronectoidei</taxon>
        <taxon>Pleuronectidae</taxon>
        <taxon>Pleuronectes</taxon>
    </lineage>
</organism>
<sequence length="117" mass="12784">MKPPELRFPDEVNDLLSLDLSQRASHADSRLSSALPFLKHSLIWAQAFFTPAAACREREGVKTMSGGRRLALIINHLVPLSPPPAASSRLLEPRLLPPPIRSGQRGSGSPRSQRASK</sequence>
<dbReference type="EMBL" id="CADEAL010002223">
    <property type="protein sequence ID" value="CAB1438988.1"/>
    <property type="molecule type" value="Genomic_DNA"/>
</dbReference>
<gene>
    <name evidence="2" type="ORF">PLEPLA_LOCUS26842</name>
</gene>
<feature type="compositionally biased region" description="Low complexity" evidence="1">
    <location>
        <begin position="101"/>
        <end position="117"/>
    </location>
</feature>
<proteinExistence type="predicted"/>